<dbReference type="NCBIfam" id="TIGR01484">
    <property type="entry name" value="HAD-SF-IIB"/>
    <property type="match status" value="1"/>
</dbReference>
<evidence type="ECO:0000256" key="1">
    <source>
        <dbReference type="ARBA" id="ARBA00001946"/>
    </source>
</evidence>
<dbReference type="Pfam" id="PF08282">
    <property type="entry name" value="Hydrolase_3"/>
    <property type="match status" value="1"/>
</dbReference>
<dbReference type="HOGENOM" id="CLU_044146_0_3_14"/>
<dbReference type="Gene3D" id="3.40.50.1000">
    <property type="entry name" value="HAD superfamily/HAD-like"/>
    <property type="match status" value="2"/>
</dbReference>
<proteinExistence type="predicted"/>
<dbReference type="GO" id="GO:0000287">
    <property type="term" value="F:magnesium ion binding"/>
    <property type="evidence" value="ECO:0007669"/>
    <property type="project" value="TreeGrafter"/>
</dbReference>
<accession>A0A0F6CKE2</accession>
<evidence type="ECO:0000313" key="3">
    <source>
        <dbReference type="Proteomes" id="UP000018735"/>
    </source>
</evidence>
<sequence length="297" mass="34425">MSLRNTKFVYTDLDDTIITSKKDAKFLYKGQHYKDLFDVPPEVVQAFQKLIEQGIYTGIATGRDYRKVYPLLTQTNMFNLPTITDDGACVYINNKCVKASYIDKSVIDCLIVLAKKFKNISYSINTPFGVYVSKNKSWWTLQDEFFNEKYHNEMFKLRYVDLSKVSNFYNDEITAITISTRPIALKPLNQREIDFFIDLNNYGNVTVTKYKQDVVIRPNESKASGIFWVKNNFNNKITKDNTVCFGDNHNDVDLFKWSNLSVAVNNAKDVYKTFAKYQADNCENLGVAKFINQFLLK</sequence>
<dbReference type="PANTHER" id="PTHR10000">
    <property type="entry name" value="PHOSPHOSERINE PHOSPHATASE"/>
    <property type="match status" value="1"/>
</dbReference>
<dbReference type="AlphaFoldDB" id="A0A0F6CKE2"/>
<dbReference type="GO" id="GO:0005829">
    <property type="term" value="C:cytosol"/>
    <property type="evidence" value="ECO:0007669"/>
    <property type="project" value="TreeGrafter"/>
</dbReference>
<dbReference type="PANTHER" id="PTHR10000:SF8">
    <property type="entry name" value="HAD SUPERFAMILY HYDROLASE-LIKE, TYPE 3"/>
    <property type="match status" value="1"/>
</dbReference>
<dbReference type="InterPro" id="IPR036412">
    <property type="entry name" value="HAD-like_sf"/>
</dbReference>
<protein>
    <submittedName>
        <fullName evidence="2">HAD family hydrolase</fullName>
    </submittedName>
</protein>
<dbReference type="InterPro" id="IPR023214">
    <property type="entry name" value="HAD_sf"/>
</dbReference>
<dbReference type="EMBL" id="CP006916">
    <property type="protein sequence ID" value="AHB99564.1"/>
    <property type="molecule type" value="Genomic_DNA"/>
</dbReference>
<dbReference type="KEGG" id="mgz:GCW_01555"/>
<dbReference type="eggNOG" id="COG0561">
    <property type="taxonomic scope" value="Bacteria"/>
</dbReference>
<name>A0A0F6CKE2_MYCGL</name>
<dbReference type="GO" id="GO:0016791">
    <property type="term" value="F:phosphatase activity"/>
    <property type="evidence" value="ECO:0007669"/>
    <property type="project" value="TreeGrafter"/>
</dbReference>
<reference evidence="2 3" key="1">
    <citation type="journal article" date="2011" name="PLoS ONE">
        <title>Core proteome of the minimal cell: comparative proteomics of three mollicute species.</title>
        <authorList>
            <person name="Fisunov G.Y."/>
            <person name="Alexeev D.G."/>
            <person name="Bazaleev N.A."/>
            <person name="Ladygina V.G."/>
            <person name="Galyamina M.A."/>
            <person name="Kondratov I.G."/>
            <person name="Zhukova N.A."/>
            <person name="Serebryakova M.V."/>
            <person name="Demina I.A."/>
            <person name="Govorun V.M."/>
        </authorList>
    </citation>
    <scope>NUCLEOTIDE SEQUENCE [LARGE SCALE GENOMIC DNA]</scope>
    <source>
        <strain evidence="2 3">S6</strain>
    </source>
</reference>
<dbReference type="RefSeq" id="WP_011884128.1">
    <property type="nucleotide sequence ID" value="NC_023030.2"/>
</dbReference>
<dbReference type="Proteomes" id="UP000018735">
    <property type="component" value="Chromosome"/>
</dbReference>
<organism evidence="2 3">
    <name type="scientific">Mycoplasmoides gallisepticum S6</name>
    <dbReference type="NCBI Taxonomy" id="1006581"/>
    <lineage>
        <taxon>Bacteria</taxon>
        <taxon>Bacillati</taxon>
        <taxon>Mycoplasmatota</taxon>
        <taxon>Mycoplasmoidales</taxon>
        <taxon>Mycoplasmoidaceae</taxon>
        <taxon>Mycoplasmoides</taxon>
    </lineage>
</organism>
<dbReference type="InterPro" id="IPR006379">
    <property type="entry name" value="HAD-SF_hydro_IIB"/>
</dbReference>
<keyword evidence="2" id="KW-0378">Hydrolase</keyword>
<gene>
    <name evidence="2" type="ORF">GCW_01555</name>
</gene>
<comment type="cofactor">
    <cofactor evidence="1">
        <name>Mg(2+)</name>
        <dbReference type="ChEBI" id="CHEBI:18420"/>
    </cofactor>
</comment>
<evidence type="ECO:0000313" key="2">
    <source>
        <dbReference type="EMBL" id="AHB99564.1"/>
    </source>
</evidence>
<dbReference type="SUPFAM" id="SSF56784">
    <property type="entry name" value="HAD-like"/>
    <property type="match status" value="1"/>
</dbReference>